<feature type="compositionally biased region" description="Basic and acidic residues" evidence="7">
    <location>
        <begin position="100"/>
        <end position="111"/>
    </location>
</feature>
<dbReference type="RefSeq" id="XP_060121214.1">
    <property type="nucleotide sequence ID" value="XM_060265231.1"/>
</dbReference>
<proteinExistence type="inferred from homology"/>
<keyword evidence="3" id="KW-0507">mRNA processing</keyword>
<dbReference type="GO" id="GO:0005681">
    <property type="term" value="C:spliceosomal complex"/>
    <property type="evidence" value="ECO:0007669"/>
    <property type="project" value="UniProtKB-KW"/>
</dbReference>
<dbReference type="AlphaFoldDB" id="A0AAF0F4M2"/>
<dbReference type="Gene3D" id="6.10.140.420">
    <property type="match status" value="1"/>
</dbReference>
<evidence type="ECO:0000256" key="1">
    <source>
        <dbReference type="ARBA" id="ARBA00004123"/>
    </source>
</evidence>
<dbReference type="PANTHER" id="PTHR36562:SF5">
    <property type="entry name" value="SERINE_ARGININE REPETITIVE MATRIX 2"/>
    <property type="match status" value="1"/>
</dbReference>
<dbReference type="Pfam" id="PF08312">
    <property type="entry name" value="cwf21"/>
    <property type="match status" value="1"/>
</dbReference>
<dbReference type="CDD" id="cd21372">
    <property type="entry name" value="cwf21_CWC21-like"/>
    <property type="match status" value="1"/>
</dbReference>
<dbReference type="GO" id="GO:0006397">
    <property type="term" value="P:mRNA processing"/>
    <property type="evidence" value="ECO:0007669"/>
    <property type="project" value="UniProtKB-KW"/>
</dbReference>
<feature type="compositionally biased region" description="Polar residues" evidence="7">
    <location>
        <begin position="10"/>
        <end position="23"/>
    </location>
</feature>
<evidence type="ECO:0000256" key="4">
    <source>
        <dbReference type="ARBA" id="ARBA00022728"/>
    </source>
</evidence>
<evidence type="ECO:0000256" key="5">
    <source>
        <dbReference type="ARBA" id="ARBA00023187"/>
    </source>
</evidence>
<organism evidence="9 10">
    <name type="scientific">Malassezia japonica</name>
    <dbReference type="NCBI Taxonomy" id="223818"/>
    <lineage>
        <taxon>Eukaryota</taxon>
        <taxon>Fungi</taxon>
        <taxon>Dikarya</taxon>
        <taxon>Basidiomycota</taxon>
        <taxon>Ustilaginomycotina</taxon>
        <taxon>Malasseziomycetes</taxon>
        <taxon>Malasseziales</taxon>
        <taxon>Malasseziaceae</taxon>
        <taxon>Malassezia</taxon>
    </lineage>
</organism>
<evidence type="ECO:0000256" key="6">
    <source>
        <dbReference type="ARBA" id="ARBA00023242"/>
    </source>
</evidence>
<comment type="similarity">
    <text evidence="2">Belongs to the CWC21 family.</text>
</comment>
<feature type="region of interest" description="Disordered" evidence="7">
    <location>
        <begin position="90"/>
        <end position="244"/>
    </location>
</feature>
<evidence type="ECO:0000313" key="10">
    <source>
        <dbReference type="Proteomes" id="UP001217754"/>
    </source>
</evidence>
<evidence type="ECO:0000256" key="3">
    <source>
        <dbReference type="ARBA" id="ARBA00022664"/>
    </source>
</evidence>
<feature type="region of interest" description="Disordered" evidence="7">
    <location>
        <begin position="1"/>
        <end position="47"/>
    </location>
</feature>
<reference evidence="9" key="1">
    <citation type="submission" date="2023-03" db="EMBL/GenBank/DDBJ databases">
        <title>Mating type loci evolution in Malassezia.</title>
        <authorList>
            <person name="Coelho M.A."/>
        </authorList>
    </citation>
    <scope>NUCLEOTIDE SEQUENCE</scope>
    <source>
        <strain evidence="9">CBS 9431</strain>
    </source>
</reference>
<evidence type="ECO:0000256" key="2">
    <source>
        <dbReference type="ARBA" id="ARBA00005954"/>
    </source>
</evidence>
<keyword evidence="10" id="KW-1185">Reference proteome</keyword>
<dbReference type="EMBL" id="CP119959">
    <property type="protein sequence ID" value="WFD38317.1"/>
    <property type="molecule type" value="Genomic_DNA"/>
</dbReference>
<comment type="subcellular location">
    <subcellularLocation>
        <location evidence="1">Nucleus</location>
    </subcellularLocation>
</comment>
<evidence type="ECO:0000313" key="9">
    <source>
        <dbReference type="EMBL" id="WFD38317.1"/>
    </source>
</evidence>
<dbReference type="PANTHER" id="PTHR36562">
    <property type="entry name" value="SERINE/ARGININE REPETITIVE MATRIX 2"/>
    <property type="match status" value="1"/>
</dbReference>
<dbReference type="GeneID" id="85224917"/>
<dbReference type="Proteomes" id="UP001217754">
    <property type="component" value="Chromosome 2"/>
</dbReference>
<keyword evidence="6" id="KW-0539">Nucleus</keyword>
<feature type="compositionally biased region" description="Basic and acidic residues" evidence="7">
    <location>
        <begin position="146"/>
        <end position="215"/>
    </location>
</feature>
<accession>A0AAF0F4M2</accession>
<sequence length="244" mass="28908">MYNGIGLQTARGSGTNGYIQRNLSHVKPRDAPRPQTEEKVRHVEPDEKILEHDRKRKVEIKCIELQDELEEQGLPDDQIEERVSALRKELQARNTYARPSHQEAKNLRPSDTHALGAAKRAETAKMERALRIHSDYQEGESFQPEFQERRKLERIEARERRQEESRRRWEERREERDSWRDEHGWRREKERDEPPRDSGWRRERREDVPRADDRAASPPRHAPPRSPGAFSSTRSATPPSPPRR</sequence>
<dbReference type="InterPro" id="IPR051372">
    <property type="entry name" value="CWC21"/>
</dbReference>
<keyword evidence="5" id="KW-0508">mRNA splicing</keyword>
<dbReference type="GO" id="GO:0008380">
    <property type="term" value="P:RNA splicing"/>
    <property type="evidence" value="ECO:0007669"/>
    <property type="project" value="UniProtKB-KW"/>
</dbReference>
<keyword evidence="4" id="KW-0747">Spliceosome</keyword>
<dbReference type="SMART" id="SM01115">
    <property type="entry name" value="cwf21"/>
    <property type="match status" value="1"/>
</dbReference>
<feature type="compositionally biased region" description="Basic and acidic residues" evidence="7">
    <location>
        <begin position="119"/>
        <end position="136"/>
    </location>
</feature>
<feature type="compositionally biased region" description="Basic and acidic residues" evidence="7">
    <location>
        <begin position="27"/>
        <end position="47"/>
    </location>
</feature>
<name>A0AAF0F4M2_9BASI</name>
<gene>
    <name evidence="9" type="primary">CWC21</name>
    <name evidence="9" type="ORF">MJAP1_001268</name>
</gene>
<evidence type="ECO:0000259" key="8">
    <source>
        <dbReference type="SMART" id="SM01115"/>
    </source>
</evidence>
<dbReference type="InterPro" id="IPR013170">
    <property type="entry name" value="mRNA_splic_Cwf21_dom"/>
</dbReference>
<evidence type="ECO:0000256" key="7">
    <source>
        <dbReference type="SAM" id="MobiDB-lite"/>
    </source>
</evidence>
<feature type="domain" description="CWF21" evidence="8">
    <location>
        <begin position="50"/>
        <end position="95"/>
    </location>
</feature>
<protein>
    <submittedName>
        <fullName evidence="9">RNA-splicing factor</fullName>
    </submittedName>
</protein>